<proteinExistence type="inferred from homology"/>
<comment type="similarity">
    <text evidence="1">Belongs to the FGGY kinase family.</text>
</comment>
<evidence type="ECO:0000313" key="7">
    <source>
        <dbReference type="Proteomes" id="UP000569951"/>
    </source>
</evidence>
<keyword evidence="7" id="KW-1185">Reference proteome</keyword>
<dbReference type="EC" id="2.7.1.12" evidence="6"/>
<dbReference type="InterPro" id="IPR018484">
    <property type="entry name" value="FGGY_N"/>
</dbReference>
<comment type="caution">
    <text evidence="6">The sequence shown here is derived from an EMBL/GenBank/DDBJ whole genome shotgun (WGS) entry which is preliminary data.</text>
</comment>
<gene>
    <name evidence="6" type="ORF">HNR42_000018</name>
</gene>
<dbReference type="PANTHER" id="PTHR43095:SF2">
    <property type="entry name" value="GLUCONOKINASE"/>
    <property type="match status" value="1"/>
</dbReference>
<dbReference type="SUPFAM" id="SSF53067">
    <property type="entry name" value="Actin-like ATPase domain"/>
    <property type="match status" value="2"/>
</dbReference>
<dbReference type="Proteomes" id="UP000569951">
    <property type="component" value="Unassembled WGS sequence"/>
</dbReference>
<dbReference type="InterPro" id="IPR000577">
    <property type="entry name" value="Carb_kinase_FGGY"/>
</dbReference>
<name>A0A841HUL1_9DEIO</name>
<sequence length="484" mass="52229">MPIPPVTVGFDFGTTALKAVLFQGAQELHRLSFPYPLHADLPGQATQALHDLQQAFSEALEGVESYCASSGLQPQAVGFSNAMHSLVLLGEQGPSDVYTWADSRASTGGLPVSHLYARTGVPYHPMTPAVKLVWLRASQDPRSWKAVSGVKEEVLRRYFGVFWTDVSTAAATGLMHTDGHYDPQALALAGITEAQLPRIVPVDQALPAMLHPYRERYPRLAAAHWVIGANDGATATEGLGIVRPSQAAVSVGTSTAIRTFTPTPLLDPEARLFCYRVDERFLVGGASNNGGLVLGWLREHLEVPRDLDDLIYATTPGARGLLFLPALTGERAPFWDPTLSGSLLGLGMHHTPPDIARAGMEGVALHLAWLADLLRERVGPLEEIRVTGGLTRSRAWLQLLANALGQAVSVAEDADLFEGSAFGAACIAARGAGYTLSAERRYTHIAPNAERARYEQLGRRYRHAALALRDLTHALHDEGSVTIR</sequence>
<evidence type="ECO:0000256" key="3">
    <source>
        <dbReference type="ARBA" id="ARBA00022777"/>
    </source>
</evidence>
<dbReference type="Gene3D" id="3.30.420.40">
    <property type="match status" value="2"/>
</dbReference>
<feature type="domain" description="Carbohydrate kinase FGGY C-terminal" evidence="5">
    <location>
        <begin position="247"/>
        <end position="431"/>
    </location>
</feature>
<feature type="domain" description="Carbohydrate kinase FGGY N-terminal" evidence="4">
    <location>
        <begin position="7"/>
        <end position="207"/>
    </location>
</feature>
<dbReference type="AlphaFoldDB" id="A0A841HUL1"/>
<evidence type="ECO:0000313" key="6">
    <source>
        <dbReference type="EMBL" id="MBB6096606.1"/>
    </source>
</evidence>
<evidence type="ECO:0000256" key="2">
    <source>
        <dbReference type="ARBA" id="ARBA00022679"/>
    </source>
</evidence>
<keyword evidence="3 6" id="KW-0418">Kinase</keyword>
<dbReference type="GO" id="GO:0046316">
    <property type="term" value="F:gluconokinase activity"/>
    <property type="evidence" value="ECO:0007669"/>
    <property type="project" value="UniProtKB-EC"/>
</dbReference>
<organism evidence="6 7">
    <name type="scientific">Deinobacterium chartae</name>
    <dbReference type="NCBI Taxonomy" id="521158"/>
    <lineage>
        <taxon>Bacteria</taxon>
        <taxon>Thermotogati</taxon>
        <taxon>Deinococcota</taxon>
        <taxon>Deinococci</taxon>
        <taxon>Deinococcales</taxon>
        <taxon>Deinococcaceae</taxon>
        <taxon>Deinobacterium</taxon>
    </lineage>
</organism>
<dbReference type="InterPro" id="IPR018485">
    <property type="entry name" value="FGGY_C"/>
</dbReference>
<evidence type="ECO:0000259" key="4">
    <source>
        <dbReference type="Pfam" id="PF00370"/>
    </source>
</evidence>
<keyword evidence="2 6" id="KW-0808">Transferase</keyword>
<dbReference type="PIRSF" id="PIRSF000538">
    <property type="entry name" value="GlpK"/>
    <property type="match status" value="1"/>
</dbReference>
<reference evidence="6 7" key="1">
    <citation type="submission" date="2020-08" db="EMBL/GenBank/DDBJ databases">
        <title>Genomic Encyclopedia of Type Strains, Phase IV (KMG-IV): sequencing the most valuable type-strain genomes for metagenomic binning, comparative biology and taxonomic classification.</title>
        <authorList>
            <person name="Goeker M."/>
        </authorList>
    </citation>
    <scope>NUCLEOTIDE SEQUENCE [LARGE SCALE GENOMIC DNA]</scope>
    <source>
        <strain evidence="6 7">DSM 21458</strain>
    </source>
</reference>
<dbReference type="Pfam" id="PF00370">
    <property type="entry name" value="FGGY_N"/>
    <property type="match status" value="1"/>
</dbReference>
<dbReference type="CDD" id="cd07770">
    <property type="entry name" value="ASKHA_NBD_FGGY_GntK"/>
    <property type="match status" value="1"/>
</dbReference>
<dbReference type="Pfam" id="PF02782">
    <property type="entry name" value="FGGY_C"/>
    <property type="match status" value="1"/>
</dbReference>
<evidence type="ECO:0000256" key="1">
    <source>
        <dbReference type="ARBA" id="ARBA00009156"/>
    </source>
</evidence>
<evidence type="ECO:0000259" key="5">
    <source>
        <dbReference type="Pfam" id="PF02782"/>
    </source>
</evidence>
<dbReference type="PANTHER" id="PTHR43095">
    <property type="entry name" value="SUGAR KINASE"/>
    <property type="match status" value="1"/>
</dbReference>
<dbReference type="RefSeq" id="WP_183983261.1">
    <property type="nucleotide sequence ID" value="NZ_JACHHG010000001.1"/>
</dbReference>
<accession>A0A841HUL1</accession>
<protein>
    <submittedName>
        <fullName evidence="6">Gluconokinase</fullName>
        <ecNumber evidence="6">2.7.1.12</ecNumber>
    </submittedName>
</protein>
<dbReference type="InterPro" id="IPR050406">
    <property type="entry name" value="FGGY_Carb_Kinase"/>
</dbReference>
<dbReference type="EMBL" id="JACHHG010000001">
    <property type="protein sequence ID" value="MBB6096606.1"/>
    <property type="molecule type" value="Genomic_DNA"/>
</dbReference>
<dbReference type="InterPro" id="IPR043129">
    <property type="entry name" value="ATPase_NBD"/>
</dbReference>
<dbReference type="GO" id="GO:0005975">
    <property type="term" value="P:carbohydrate metabolic process"/>
    <property type="evidence" value="ECO:0007669"/>
    <property type="project" value="InterPro"/>
</dbReference>